<proteinExistence type="predicted"/>
<evidence type="ECO:0000313" key="3">
    <source>
        <dbReference type="Proteomes" id="UP000676194"/>
    </source>
</evidence>
<sequence length="89" mass="9422">MQSPKYKLSAVSGQLSAVSNQLLAISGQLSAVSGQQSAFSYQRSAVSKCKNPALRVFNYPFSIQSSDDPAQTVKPAYPGSKLTAESSFS</sequence>
<accession>A0A8E6B6N6</accession>
<name>A0A8E6B6N6_9BACT</name>
<keyword evidence="3" id="KW-1185">Reference proteome</keyword>
<evidence type="ECO:0000313" key="2">
    <source>
        <dbReference type="EMBL" id="QVL31533.1"/>
    </source>
</evidence>
<gene>
    <name evidence="2" type="ORF">KIH39_22225</name>
</gene>
<dbReference type="AlphaFoldDB" id="A0A8E6B6N6"/>
<reference evidence="2" key="1">
    <citation type="submission" date="2021-05" db="EMBL/GenBank/DDBJ databases">
        <title>Complete genome sequence of the cellulolytic planctomycete Telmatocola sphagniphila SP2T and characterization of the first cellulase from planctomycetes.</title>
        <authorList>
            <person name="Rakitin A.L."/>
            <person name="Beletsky A.V."/>
            <person name="Naumoff D.G."/>
            <person name="Kulichevskaya I.S."/>
            <person name="Mardanov A.V."/>
            <person name="Ravin N.V."/>
            <person name="Dedysh S.N."/>
        </authorList>
    </citation>
    <scope>NUCLEOTIDE SEQUENCE</scope>
    <source>
        <strain evidence="2">SP2T</strain>
    </source>
</reference>
<organism evidence="2 3">
    <name type="scientific">Telmatocola sphagniphila</name>
    <dbReference type="NCBI Taxonomy" id="1123043"/>
    <lineage>
        <taxon>Bacteria</taxon>
        <taxon>Pseudomonadati</taxon>
        <taxon>Planctomycetota</taxon>
        <taxon>Planctomycetia</taxon>
        <taxon>Gemmatales</taxon>
        <taxon>Gemmataceae</taxon>
    </lineage>
</organism>
<evidence type="ECO:0000256" key="1">
    <source>
        <dbReference type="SAM" id="MobiDB-lite"/>
    </source>
</evidence>
<dbReference type="Proteomes" id="UP000676194">
    <property type="component" value="Chromosome"/>
</dbReference>
<dbReference type="RefSeq" id="WP_213495509.1">
    <property type="nucleotide sequence ID" value="NZ_CP074694.1"/>
</dbReference>
<protein>
    <submittedName>
        <fullName evidence="2">Uncharacterized protein</fullName>
    </submittedName>
</protein>
<feature type="region of interest" description="Disordered" evidence="1">
    <location>
        <begin position="65"/>
        <end position="89"/>
    </location>
</feature>
<dbReference type="KEGG" id="tsph:KIH39_22225"/>
<dbReference type="EMBL" id="CP074694">
    <property type="protein sequence ID" value="QVL31533.1"/>
    <property type="molecule type" value="Genomic_DNA"/>
</dbReference>